<dbReference type="CDD" id="cd13553">
    <property type="entry name" value="PBP2_NrtA_CpmA_like"/>
    <property type="match status" value="1"/>
</dbReference>
<reference evidence="7 8" key="1">
    <citation type="submission" date="2023-03" db="EMBL/GenBank/DDBJ databases">
        <title>Novel Species.</title>
        <authorList>
            <person name="Ma S."/>
        </authorList>
    </citation>
    <scope>NUCLEOTIDE SEQUENCE [LARGE SCALE GENOMIC DNA]</scope>
    <source>
        <strain evidence="7 8">LIND6LT2</strain>
    </source>
</reference>
<keyword evidence="4" id="KW-0997">Cell inner membrane</keyword>
<dbReference type="Pfam" id="PF13379">
    <property type="entry name" value="NMT1_2"/>
    <property type="match status" value="1"/>
</dbReference>
<keyword evidence="5" id="KW-0472">Membrane</keyword>
<dbReference type="RefSeq" id="WP_341876609.1">
    <property type="nucleotide sequence ID" value="NZ_CP121687.1"/>
</dbReference>
<keyword evidence="6" id="KW-0732">Signal</keyword>
<evidence type="ECO:0000256" key="2">
    <source>
        <dbReference type="ARBA" id="ARBA00022448"/>
    </source>
</evidence>
<dbReference type="SUPFAM" id="SSF53850">
    <property type="entry name" value="Periplasmic binding protein-like II"/>
    <property type="match status" value="1"/>
</dbReference>
<dbReference type="PANTHER" id="PTHR30024:SF43">
    <property type="entry name" value="BLL4572 PROTEIN"/>
    <property type="match status" value="1"/>
</dbReference>
<evidence type="ECO:0000256" key="1">
    <source>
        <dbReference type="ARBA" id="ARBA00004533"/>
    </source>
</evidence>
<feature type="signal peptide" evidence="6">
    <location>
        <begin position="1"/>
        <end position="25"/>
    </location>
</feature>
<gene>
    <name evidence="7" type="ORF">QBE51_12665</name>
</gene>
<dbReference type="PROSITE" id="PS51257">
    <property type="entry name" value="PROKAR_LIPOPROTEIN"/>
    <property type="match status" value="1"/>
</dbReference>
<proteinExistence type="predicted"/>
<sequence>MKIFKRIITIAISTFLLAVALSACGGTQNVNTQENVTNTKDDSEKQTIKIAYLPITHALPLYVENEFGQQDFENINIELVKFGSWPELMDALNTGSVDGASVLIELAIKAKEQGIDLKAAALGHRDGNVVVVSQDINETRDLKGKIFAIPHRLSTHNILLYQMLKDAGLSLSDLEIVELPPPEMPAALAEGRISGYLVAEPFGAKAVANGKGKVLYHSKDIWEDSVCCSLVLRGDFIKNNATAAEKLLKGYIAAGEYIDAKGEKVQEISKNYMNVEQNVLDLSMEWISYNDLKIYEKDYNDLTKYLVEIGLSENPPSYEDFVDNSLIDKVK</sequence>
<dbReference type="Proteomes" id="UP001486565">
    <property type="component" value="Chromosome"/>
</dbReference>
<dbReference type="Gene3D" id="3.40.190.10">
    <property type="entry name" value="Periplasmic binding protein-like II"/>
    <property type="match status" value="2"/>
</dbReference>
<dbReference type="EMBL" id="CP121687">
    <property type="protein sequence ID" value="WZL69622.1"/>
    <property type="molecule type" value="Genomic_DNA"/>
</dbReference>
<keyword evidence="2" id="KW-0813">Transport</keyword>
<feature type="chain" id="PRO_5046174629" evidence="6">
    <location>
        <begin position="26"/>
        <end position="331"/>
    </location>
</feature>
<evidence type="ECO:0000313" key="7">
    <source>
        <dbReference type="EMBL" id="WZL69622.1"/>
    </source>
</evidence>
<dbReference type="InterPro" id="IPR044527">
    <property type="entry name" value="NrtA/CpmA_ABC-bd_dom"/>
</dbReference>
<comment type="subcellular location">
    <subcellularLocation>
        <location evidence="1">Cell inner membrane</location>
    </subcellularLocation>
</comment>
<name>A0ABZ2Y2R9_9FIRM</name>
<evidence type="ECO:0000313" key="8">
    <source>
        <dbReference type="Proteomes" id="UP001486565"/>
    </source>
</evidence>
<accession>A0ABZ2Y2R9</accession>
<keyword evidence="8" id="KW-1185">Reference proteome</keyword>
<evidence type="ECO:0000256" key="4">
    <source>
        <dbReference type="ARBA" id="ARBA00022519"/>
    </source>
</evidence>
<organism evidence="7 8">
    <name type="scientific">Defluviitalea saccharophila</name>
    <dbReference type="NCBI Taxonomy" id="879970"/>
    <lineage>
        <taxon>Bacteria</taxon>
        <taxon>Bacillati</taxon>
        <taxon>Bacillota</taxon>
        <taxon>Clostridia</taxon>
        <taxon>Lachnospirales</taxon>
        <taxon>Defluviitaleaceae</taxon>
        <taxon>Defluviitalea</taxon>
    </lineage>
</organism>
<dbReference type="PANTHER" id="PTHR30024">
    <property type="entry name" value="ALIPHATIC SULFONATES-BINDING PROTEIN-RELATED"/>
    <property type="match status" value="1"/>
</dbReference>
<evidence type="ECO:0000256" key="3">
    <source>
        <dbReference type="ARBA" id="ARBA00022475"/>
    </source>
</evidence>
<protein>
    <submittedName>
        <fullName evidence="7">ABC transporter substrate-binding protein</fullName>
    </submittedName>
</protein>
<evidence type="ECO:0000256" key="6">
    <source>
        <dbReference type="SAM" id="SignalP"/>
    </source>
</evidence>
<keyword evidence="3" id="KW-1003">Cell membrane</keyword>
<evidence type="ECO:0000256" key="5">
    <source>
        <dbReference type="ARBA" id="ARBA00023136"/>
    </source>
</evidence>